<gene>
    <name evidence="5" type="ORF">BC008_45090</name>
</gene>
<keyword evidence="6" id="KW-1185">Reference proteome</keyword>
<accession>A0A0V8A0R9</accession>
<dbReference type="InterPro" id="IPR020806">
    <property type="entry name" value="PKS_PP-bd"/>
</dbReference>
<evidence type="ECO:0000259" key="4">
    <source>
        <dbReference type="PROSITE" id="PS50075"/>
    </source>
</evidence>
<dbReference type="Pfam" id="PF13193">
    <property type="entry name" value="AMP-binding_C"/>
    <property type="match status" value="1"/>
</dbReference>
<evidence type="ECO:0000256" key="1">
    <source>
        <dbReference type="ARBA" id="ARBA00001957"/>
    </source>
</evidence>
<keyword evidence="2" id="KW-0596">Phosphopantetheine</keyword>
<dbReference type="RefSeq" id="WP_027840649.1">
    <property type="nucleotide sequence ID" value="NZ_LMTZ01000001.1"/>
</dbReference>
<dbReference type="InterPro" id="IPR006162">
    <property type="entry name" value="Ppantetheine_attach_site"/>
</dbReference>
<dbReference type="SUPFAM" id="SSF47336">
    <property type="entry name" value="ACP-like"/>
    <property type="match status" value="1"/>
</dbReference>
<dbReference type="OrthoDB" id="9757538at2"/>
<dbReference type="PANTHER" id="PTHR44845:SF6">
    <property type="entry name" value="BETA-ALANINE-ACTIVATING ENZYME"/>
    <property type="match status" value="1"/>
</dbReference>
<dbReference type="InterPro" id="IPR000873">
    <property type="entry name" value="AMP-dep_synth/lig_dom"/>
</dbReference>
<proteinExistence type="predicted"/>
<dbReference type="InterPro" id="IPR010071">
    <property type="entry name" value="AA_adenyl_dom"/>
</dbReference>
<dbReference type="PANTHER" id="PTHR44845">
    <property type="entry name" value="CARRIER DOMAIN-CONTAINING PROTEIN"/>
    <property type="match status" value="1"/>
</dbReference>
<sequence>MRTSPYIQVLFQQTAEKFRSETAIIFGNKRLTYKEVEEKSNQLANFLLANGATKGSIVAILSKNIPEVIISIIGILKAGCVFVPLDTNFPEKRLELIISEISPHWYIADSKFLRTVNNIAKKNHISKPKFICLDDNSVLDEFQHDVRILKHYAKHSNCEAPDVNFDPNDTCYIFFTSGSTGKPKGIVGRLKAIAHFINWEIKTLNVTEKTRVSQFATPAFDAFLKDIFVPLCSGGTVCIPEDRTIIFDARKLVDWIDRQKINIIHMVPSLFRSILNEDLEPNIFDSLKYVVLAGEPILPVDVIKWTDIYGERVKIVNLYGPSETTLTKFFYLIKSSDRERRSIPIGKPIEGSAALVLDENKRVCPPGMVGEIYIRTPYRALEYYHQPELTDAVFIQNPFNNNPHDIVYKTGDLGRITEDGNFEYFGRIDRQVKIRGIRIEVTEIENYLRFHQSVGNVAVVDREDSNGNKYLCAYVVLNQEIELDSLRSFLSQYLPQSMMPSMFIALESLPRTMSGKVDRKALPAPEKAKQESTRNFVAPRTENEKKLAQIWLQILKIEQVGVNDNFFDLGGHSLLATKLISRARKTFGVELPFNIILDSPTLESMTQSIETILWAAETSSGMHSYAGTSWERGEL</sequence>
<evidence type="ECO:0000256" key="3">
    <source>
        <dbReference type="ARBA" id="ARBA00022553"/>
    </source>
</evidence>
<dbReference type="Pfam" id="PF00550">
    <property type="entry name" value="PP-binding"/>
    <property type="match status" value="1"/>
</dbReference>
<dbReference type="GO" id="GO:0031177">
    <property type="term" value="F:phosphopantetheine binding"/>
    <property type="evidence" value="ECO:0007669"/>
    <property type="project" value="InterPro"/>
</dbReference>
<dbReference type="Pfam" id="PF00501">
    <property type="entry name" value="AMP-binding"/>
    <property type="match status" value="1"/>
</dbReference>
<organism evidence="5 6">
    <name type="scientific">Mastigocoleus testarum BC008</name>
    <dbReference type="NCBI Taxonomy" id="371196"/>
    <lineage>
        <taxon>Bacteria</taxon>
        <taxon>Bacillati</taxon>
        <taxon>Cyanobacteriota</taxon>
        <taxon>Cyanophyceae</taxon>
        <taxon>Nostocales</taxon>
        <taxon>Hapalosiphonaceae</taxon>
        <taxon>Mastigocoleus</taxon>
    </lineage>
</organism>
<dbReference type="InterPro" id="IPR036736">
    <property type="entry name" value="ACP-like_sf"/>
</dbReference>
<dbReference type="InterPro" id="IPR042099">
    <property type="entry name" value="ANL_N_sf"/>
</dbReference>
<dbReference type="SUPFAM" id="SSF56801">
    <property type="entry name" value="Acetyl-CoA synthetase-like"/>
    <property type="match status" value="1"/>
</dbReference>
<dbReference type="CDD" id="cd05930">
    <property type="entry name" value="A_NRPS"/>
    <property type="match status" value="1"/>
</dbReference>
<dbReference type="InterPro" id="IPR025110">
    <property type="entry name" value="AMP-bd_C"/>
</dbReference>
<dbReference type="PROSITE" id="PS00012">
    <property type="entry name" value="PHOSPHOPANTETHEINE"/>
    <property type="match status" value="1"/>
</dbReference>
<feature type="domain" description="Carrier" evidence="4">
    <location>
        <begin position="538"/>
        <end position="613"/>
    </location>
</feature>
<dbReference type="Gene3D" id="3.30.300.30">
    <property type="match status" value="1"/>
</dbReference>
<name>A0A0V8A0R9_9CYAN</name>
<dbReference type="Proteomes" id="UP000053372">
    <property type="component" value="Unassembled WGS sequence"/>
</dbReference>
<dbReference type="AlphaFoldDB" id="A0A0V8A0R9"/>
<protein>
    <recommendedName>
        <fullName evidence="4">Carrier domain-containing protein</fullName>
    </recommendedName>
</protein>
<dbReference type="SMART" id="SM00823">
    <property type="entry name" value="PKS_PP"/>
    <property type="match status" value="1"/>
</dbReference>
<dbReference type="InterPro" id="IPR020845">
    <property type="entry name" value="AMP-binding_CS"/>
</dbReference>
<evidence type="ECO:0000256" key="2">
    <source>
        <dbReference type="ARBA" id="ARBA00022450"/>
    </source>
</evidence>
<keyword evidence="3" id="KW-0597">Phosphoprotein</keyword>
<reference evidence="5 6" key="1">
    <citation type="journal article" date="2015" name="Genome Announc.">
        <title>Draft Genome of the Euendolithic (true boring) Cyanobacterium Mastigocoleus testarum strain BC008.</title>
        <authorList>
            <person name="Guida B.S."/>
            <person name="Garcia-Pichel F."/>
        </authorList>
    </citation>
    <scope>NUCLEOTIDE SEQUENCE [LARGE SCALE GENOMIC DNA]</scope>
    <source>
        <strain evidence="5 6">BC008</strain>
    </source>
</reference>
<dbReference type="PROSITE" id="PS00455">
    <property type="entry name" value="AMP_BINDING"/>
    <property type="match status" value="1"/>
</dbReference>
<dbReference type="InterPro" id="IPR045851">
    <property type="entry name" value="AMP-bd_C_sf"/>
</dbReference>
<dbReference type="PROSITE" id="PS50075">
    <property type="entry name" value="CARRIER"/>
    <property type="match status" value="1"/>
</dbReference>
<evidence type="ECO:0000313" key="5">
    <source>
        <dbReference type="EMBL" id="KST70378.1"/>
    </source>
</evidence>
<dbReference type="Gene3D" id="1.10.1200.10">
    <property type="entry name" value="ACP-like"/>
    <property type="match status" value="1"/>
</dbReference>
<dbReference type="NCBIfam" id="TIGR01733">
    <property type="entry name" value="AA-adenyl-dom"/>
    <property type="match status" value="1"/>
</dbReference>
<evidence type="ECO:0000313" key="6">
    <source>
        <dbReference type="Proteomes" id="UP000053372"/>
    </source>
</evidence>
<dbReference type="FunFam" id="1.10.1200.10:FF:000005">
    <property type="entry name" value="Nonribosomal peptide synthetase 1"/>
    <property type="match status" value="1"/>
</dbReference>
<dbReference type="InterPro" id="IPR009081">
    <property type="entry name" value="PP-bd_ACP"/>
</dbReference>
<dbReference type="Gene3D" id="3.40.50.12780">
    <property type="entry name" value="N-terminal domain of ligase-like"/>
    <property type="match status" value="1"/>
</dbReference>
<dbReference type="EMBL" id="LMTZ01000001">
    <property type="protein sequence ID" value="KST70378.1"/>
    <property type="molecule type" value="Genomic_DNA"/>
</dbReference>
<comment type="caution">
    <text evidence="5">The sequence shown here is derived from an EMBL/GenBank/DDBJ whole genome shotgun (WGS) entry which is preliminary data.</text>
</comment>
<comment type="cofactor">
    <cofactor evidence="1">
        <name>pantetheine 4'-phosphate</name>
        <dbReference type="ChEBI" id="CHEBI:47942"/>
    </cofactor>
</comment>